<keyword evidence="2" id="KW-0805">Transcription regulation</keyword>
<comment type="subcellular location">
    <subcellularLocation>
        <location evidence="1">Nucleus</location>
    </subcellularLocation>
</comment>
<evidence type="ECO:0000313" key="8">
    <source>
        <dbReference type="Proteomes" id="UP000595140"/>
    </source>
</evidence>
<accession>A0A484L731</accession>
<dbReference type="SMART" id="SM01019">
    <property type="entry name" value="B3"/>
    <property type="match status" value="1"/>
</dbReference>
<evidence type="ECO:0000256" key="2">
    <source>
        <dbReference type="ARBA" id="ARBA00023015"/>
    </source>
</evidence>
<keyword evidence="3" id="KW-0238">DNA-binding</keyword>
<evidence type="ECO:0000256" key="5">
    <source>
        <dbReference type="ARBA" id="ARBA00023242"/>
    </source>
</evidence>
<dbReference type="SUPFAM" id="SSF101936">
    <property type="entry name" value="DNA-binding pseudobarrel domain"/>
    <property type="match status" value="1"/>
</dbReference>
<keyword evidence="4" id="KW-0804">Transcription</keyword>
<evidence type="ECO:0000256" key="1">
    <source>
        <dbReference type="ARBA" id="ARBA00004123"/>
    </source>
</evidence>
<dbReference type="OrthoDB" id="1297259at2759"/>
<name>A0A484L731_9ASTE</name>
<dbReference type="CDD" id="cd10017">
    <property type="entry name" value="B3_DNA"/>
    <property type="match status" value="1"/>
</dbReference>
<dbReference type="GO" id="GO:0003677">
    <property type="term" value="F:DNA binding"/>
    <property type="evidence" value="ECO:0007669"/>
    <property type="project" value="UniProtKB-KW"/>
</dbReference>
<evidence type="ECO:0000259" key="6">
    <source>
        <dbReference type="SMART" id="SM01019"/>
    </source>
</evidence>
<proteinExistence type="predicted"/>
<evidence type="ECO:0000256" key="3">
    <source>
        <dbReference type="ARBA" id="ARBA00023125"/>
    </source>
</evidence>
<feature type="domain" description="TF-B3" evidence="6">
    <location>
        <begin position="61"/>
        <end position="149"/>
    </location>
</feature>
<dbReference type="PANTHER" id="PTHR31391:SF4">
    <property type="entry name" value="B3 DOMAIN-CONTAINING PROTEIN OS03G0184500"/>
    <property type="match status" value="1"/>
</dbReference>
<dbReference type="InterPro" id="IPR003340">
    <property type="entry name" value="B3_DNA-bd"/>
</dbReference>
<dbReference type="AlphaFoldDB" id="A0A484L731"/>
<dbReference type="PANTHER" id="PTHR31391">
    <property type="entry name" value="B3 DOMAIN-CONTAINING PROTEIN OS11G0197600-RELATED"/>
    <property type="match status" value="1"/>
</dbReference>
<gene>
    <name evidence="7" type="ORF">CCAM_LOCUS13892</name>
</gene>
<dbReference type="Gene3D" id="2.40.330.10">
    <property type="entry name" value="DNA-binding pseudobarrel domain"/>
    <property type="match status" value="1"/>
</dbReference>
<dbReference type="InterPro" id="IPR044837">
    <property type="entry name" value="REM16-like"/>
</dbReference>
<organism evidence="7 8">
    <name type="scientific">Cuscuta campestris</name>
    <dbReference type="NCBI Taxonomy" id="132261"/>
    <lineage>
        <taxon>Eukaryota</taxon>
        <taxon>Viridiplantae</taxon>
        <taxon>Streptophyta</taxon>
        <taxon>Embryophyta</taxon>
        <taxon>Tracheophyta</taxon>
        <taxon>Spermatophyta</taxon>
        <taxon>Magnoliopsida</taxon>
        <taxon>eudicotyledons</taxon>
        <taxon>Gunneridae</taxon>
        <taxon>Pentapetalae</taxon>
        <taxon>asterids</taxon>
        <taxon>lamiids</taxon>
        <taxon>Solanales</taxon>
        <taxon>Convolvulaceae</taxon>
        <taxon>Cuscuteae</taxon>
        <taxon>Cuscuta</taxon>
        <taxon>Cuscuta subgen. Grammica</taxon>
        <taxon>Cuscuta sect. Cleistogrammica</taxon>
    </lineage>
</organism>
<dbReference type="Proteomes" id="UP000595140">
    <property type="component" value="Unassembled WGS sequence"/>
</dbReference>
<reference evidence="7 8" key="1">
    <citation type="submission" date="2018-04" db="EMBL/GenBank/DDBJ databases">
        <authorList>
            <person name="Vogel A."/>
        </authorList>
    </citation>
    <scope>NUCLEOTIDE SEQUENCE [LARGE SCALE GENOMIC DNA]</scope>
</reference>
<evidence type="ECO:0000256" key="4">
    <source>
        <dbReference type="ARBA" id="ARBA00023163"/>
    </source>
</evidence>
<dbReference type="GO" id="GO:0005634">
    <property type="term" value="C:nucleus"/>
    <property type="evidence" value="ECO:0007669"/>
    <property type="project" value="UniProtKB-SubCell"/>
</dbReference>
<protein>
    <recommendedName>
        <fullName evidence="6">TF-B3 domain-containing protein</fullName>
    </recommendedName>
</protein>
<keyword evidence="5" id="KW-0539">Nucleus</keyword>
<keyword evidence="8" id="KW-1185">Reference proteome</keyword>
<sequence>MTKPRPNVSPATGTRLIPRPSTMKRTNLITKAEWKNSAAHSYVRDKAKAIQASLDARYPSFIKFLLSSHAKFDILSLPADFRRYHLRNDDIISLVGEDGMRFPVFYLAYLGLRGGWKDFFAAYNLQVGDALVCHLVSKHELKVYCVRVNDLDHRAQEEKSGIEERDEEVVCQEMTSHVDQNLVEDHELGDQGFIFESGKDDFSYIDKEDELAENIAGEYSAPEPFVDLKNFKIVVNGCLVDPSISVSARVKYYELCLARNSYLHSELRSNHQLATGIILETVRIVDATKACCLSTSQSNIKEWETNLEGFKLLGMDVGFLLDRVKELLWLAAEYQESGEAKRYYEATKKEKHLDEEIASVETKLMELKQARATLQSGREVLEAHFMKLRLTFQETAKMPW</sequence>
<dbReference type="EMBL" id="OOIL02001115">
    <property type="protein sequence ID" value="VFQ72116.1"/>
    <property type="molecule type" value="Genomic_DNA"/>
</dbReference>
<dbReference type="InterPro" id="IPR015300">
    <property type="entry name" value="DNA-bd_pseudobarrel_sf"/>
</dbReference>
<evidence type="ECO:0000313" key="7">
    <source>
        <dbReference type="EMBL" id="VFQ72116.1"/>
    </source>
</evidence>